<protein>
    <submittedName>
        <fullName evidence="1">Major tail protein</fullName>
    </submittedName>
</protein>
<evidence type="ECO:0000313" key="2">
    <source>
        <dbReference type="Proteomes" id="UP000261222"/>
    </source>
</evidence>
<dbReference type="Proteomes" id="UP000261222">
    <property type="component" value="Unassembled WGS sequence"/>
</dbReference>
<dbReference type="RefSeq" id="WP_117739347.1">
    <property type="nucleotide sequence ID" value="NZ_QSUB01000005.1"/>
</dbReference>
<dbReference type="EMBL" id="QSUB01000005">
    <property type="protein sequence ID" value="RGN03780.1"/>
    <property type="molecule type" value="Genomic_DNA"/>
</dbReference>
<name>A0A3E5A4M1_9FIRM</name>
<organism evidence="1 2">
    <name type="scientific">Blautia obeum</name>
    <dbReference type="NCBI Taxonomy" id="40520"/>
    <lineage>
        <taxon>Bacteria</taxon>
        <taxon>Bacillati</taxon>
        <taxon>Bacillota</taxon>
        <taxon>Clostridia</taxon>
        <taxon>Lachnospirales</taxon>
        <taxon>Lachnospiraceae</taxon>
        <taxon>Blautia</taxon>
    </lineage>
</organism>
<comment type="caution">
    <text evidence="1">The sequence shown here is derived from an EMBL/GenBank/DDBJ whole genome shotgun (WGS) entry which is preliminary data.</text>
</comment>
<dbReference type="AlphaFoldDB" id="A0A3E5A4M1"/>
<proteinExistence type="predicted"/>
<sequence length="192" mass="21057">MAFYGANTPVIAKYNVDTDTYSEGMVLAKLISTTVNPTYKEGSLAADDDSQSEYEKQFSYASVDAETDTVPIEAGKVMFGYQVGTGSGDDKDELTFGGDDQANYIGYGFVVRQKIHGAYSFVAIWLKKVLFTLSEESYTTAGDNIQFTGSKISGRATVTNKNKWKNQKTFGTQEEAIAYLKKKANITETESV</sequence>
<accession>A0A3E5A4M1</accession>
<gene>
    <name evidence="1" type="ORF">DXB81_11570</name>
</gene>
<evidence type="ECO:0000313" key="1">
    <source>
        <dbReference type="EMBL" id="RGN03780.1"/>
    </source>
</evidence>
<reference evidence="1 2" key="1">
    <citation type="submission" date="2018-08" db="EMBL/GenBank/DDBJ databases">
        <title>A genome reference for cultivated species of the human gut microbiota.</title>
        <authorList>
            <person name="Zou Y."/>
            <person name="Xue W."/>
            <person name="Luo G."/>
        </authorList>
    </citation>
    <scope>NUCLEOTIDE SEQUENCE [LARGE SCALE GENOMIC DNA]</scope>
    <source>
        <strain evidence="1 2">OM06-11AA</strain>
    </source>
</reference>